<name>A0AAD1SJX0_PELCU</name>
<protein>
    <submittedName>
        <fullName evidence="2">Uncharacterized protein</fullName>
    </submittedName>
</protein>
<accession>A0AAD1SJX0</accession>
<reference evidence="2" key="1">
    <citation type="submission" date="2022-03" db="EMBL/GenBank/DDBJ databases">
        <authorList>
            <person name="Alioto T."/>
            <person name="Alioto T."/>
            <person name="Gomez Garrido J."/>
        </authorList>
    </citation>
    <scope>NUCLEOTIDE SEQUENCE</scope>
</reference>
<evidence type="ECO:0000256" key="1">
    <source>
        <dbReference type="SAM" id="MobiDB-lite"/>
    </source>
</evidence>
<evidence type="ECO:0000313" key="3">
    <source>
        <dbReference type="Proteomes" id="UP001295444"/>
    </source>
</evidence>
<keyword evidence="3" id="KW-1185">Reference proteome</keyword>
<dbReference type="Proteomes" id="UP001295444">
    <property type="component" value="Chromosome 06"/>
</dbReference>
<dbReference type="EMBL" id="OW240917">
    <property type="protein sequence ID" value="CAH2301684.1"/>
    <property type="molecule type" value="Genomic_DNA"/>
</dbReference>
<proteinExistence type="predicted"/>
<feature type="compositionally biased region" description="Basic residues" evidence="1">
    <location>
        <begin position="63"/>
        <end position="76"/>
    </location>
</feature>
<feature type="compositionally biased region" description="Polar residues" evidence="1">
    <location>
        <begin position="7"/>
        <end position="30"/>
    </location>
</feature>
<organism evidence="2 3">
    <name type="scientific">Pelobates cultripes</name>
    <name type="common">Western spadefoot toad</name>
    <dbReference type="NCBI Taxonomy" id="61616"/>
    <lineage>
        <taxon>Eukaryota</taxon>
        <taxon>Metazoa</taxon>
        <taxon>Chordata</taxon>
        <taxon>Craniata</taxon>
        <taxon>Vertebrata</taxon>
        <taxon>Euteleostomi</taxon>
        <taxon>Amphibia</taxon>
        <taxon>Batrachia</taxon>
        <taxon>Anura</taxon>
        <taxon>Pelobatoidea</taxon>
        <taxon>Pelobatidae</taxon>
        <taxon>Pelobates</taxon>
    </lineage>
</organism>
<feature type="region of interest" description="Disordered" evidence="1">
    <location>
        <begin position="1"/>
        <end position="83"/>
    </location>
</feature>
<evidence type="ECO:0000313" key="2">
    <source>
        <dbReference type="EMBL" id="CAH2301684.1"/>
    </source>
</evidence>
<dbReference type="AlphaFoldDB" id="A0AAD1SJX0"/>
<sequence>MADALVSETQGQAPHQIDSPETSSTLSGSFQPLVGCLGEEDKASDFRCGPPGGNKTTLQGTKATRRPTPKQRRQKRMPYSDSYILPDGKDLAYKGARVHGIMAPTPTQTWGRREVWLCLRELHTSGSSAGRDGEEKPRLDLDSRLWPSCGIW</sequence>
<gene>
    <name evidence="2" type="ORF">PECUL_23A030080</name>
</gene>